<name>A0A382H6G4_9ZZZZ</name>
<organism evidence="2">
    <name type="scientific">marine metagenome</name>
    <dbReference type="NCBI Taxonomy" id="408172"/>
    <lineage>
        <taxon>unclassified sequences</taxon>
        <taxon>metagenomes</taxon>
        <taxon>ecological metagenomes</taxon>
    </lineage>
</organism>
<dbReference type="InterPro" id="IPR004045">
    <property type="entry name" value="Glutathione_S-Trfase_N"/>
</dbReference>
<dbReference type="SUPFAM" id="SSF47616">
    <property type="entry name" value="GST C-terminal domain-like"/>
    <property type="match status" value="1"/>
</dbReference>
<sequence>MMTDIILHHFDASPFAEKIRLALGIKGLSWRSVQIPMVMPKPNLTALTGGYRKTPVMQIGADVFCDTQRIVWELEQRHFTPSLFPDQSAGLALALSAWSDKAFFQAGAGLSMGTNAEIPKSILEDRKAFFTFMDFDTLNDSLPHLYGQLRAQAAWVDRQLADGRDYLLGNEPSWPDVLAYFVLWMARANISNVTPLLSPFLALAEWEHRLAAIGHGKRTEMDAEEALTIARDTEAQTEVRVDADDPLRLAVGDGVEVAPDDYGIVPVAGELVRLTMDDIAIRRTDPRVGEVVVHFPRVGYRIDPAA</sequence>
<dbReference type="AlphaFoldDB" id="A0A382H6G4"/>
<dbReference type="EMBL" id="UINC01059455">
    <property type="protein sequence ID" value="SVB82884.1"/>
    <property type="molecule type" value="Genomic_DNA"/>
</dbReference>
<evidence type="ECO:0000313" key="2">
    <source>
        <dbReference type="EMBL" id="SVB82884.1"/>
    </source>
</evidence>
<accession>A0A382H6G4</accession>
<dbReference type="Pfam" id="PF13417">
    <property type="entry name" value="GST_N_3"/>
    <property type="match status" value="1"/>
</dbReference>
<dbReference type="InterPro" id="IPR036249">
    <property type="entry name" value="Thioredoxin-like_sf"/>
</dbReference>
<gene>
    <name evidence="2" type="ORF">METZ01_LOCUS235738</name>
</gene>
<feature type="domain" description="GST N-terminal" evidence="1">
    <location>
        <begin position="3"/>
        <end position="82"/>
    </location>
</feature>
<dbReference type="Pfam" id="PF13410">
    <property type="entry name" value="GST_C_2"/>
    <property type="match status" value="1"/>
</dbReference>
<reference evidence="2" key="1">
    <citation type="submission" date="2018-05" db="EMBL/GenBank/DDBJ databases">
        <authorList>
            <person name="Lanie J.A."/>
            <person name="Ng W.-L."/>
            <person name="Kazmierczak K.M."/>
            <person name="Andrzejewski T.M."/>
            <person name="Davidsen T.M."/>
            <person name="Wayne K.J."/>
            <person name="Tettelin H."/>
            <person name="Glass J.I."/>
            <person name="Rusch D."/>
            <person name="Podicherti R."/>
            <person name="Tsui H.-C.T."/>
            <person name="Winkler M.E."/>
        </authorList>
    </citation>
    <scope>NUCLEOTIDE SEQUENCE</scope>
</reference>
<evidence type="ECO:0000259" key="1">
    <source>
        <dbReference type="PROSITE" id="PS50404"/>
    </source>
</evidence>
<proteinExistence type="predicted"/>
<dbReference type="Gene3D" id="3.40.30.110">
    <property type="match status" value="2"/>
</dbReference>
<dbReference type="PROSITE" id="PS50404">
    <property type="entry name" value="GST_NTER"/>
    <property type="match status" value="1"/>
</dbReference>
<dbReference type="CDD" id="cd00570">
    <property type="entry name" value="GST_N_family"/>
    <property type="match status" value="1"/>
</dbReference>
<dbReference type="SUPFAM" id="SSF52833">
    <property type="entry name" value="Thioredoxin-like"/>
    <property type="match status" value="1"/>
</dbReference>
<dbReference type="InterPro" id="IPR036282">
    <property type="entry name" value="Glutathione-S-Trfase_C_sf"/>
</dbReference>
<protein>
    <recommendedName>
        <fullName evidence="1">GST N-terminal domain-containing protein</fullName>
    </recommendedName>
</protein>